<dbReference type="Proteomes" id="UP001162483">
    <property type="component" value="Unassembled WGS sequence"/>
</dbReference>
<accession>A0ABN9C255</accession>
<protein>
    <submittedName>
        <fullName evidence="1">Uncharacterized protein</fullName>
    </submittedName>
</protein>
<feature type="non-terminal residue" evidence="1">
    <location>
        <position position="1"/>
    </location>
</feature>
<evidence type="ECO:0000313" key="2">
    <source>
        <dbReference type="Proteomes" id="UP001162483"/>
    </source>
</evidence>
<evidence type="ECO:0000313" key="1">
    <source>
        <dbReference type="EMBL" id="CAI9553743.1"/>
    </source>
</evidence>
<sequence length="198" mass="22626">GGVQGWVVGCYGSQRFPGAHRRAEGQSWLVVALFQCESSLMISPLILCLDPIPKQQKKGQLQLRNIICHWRTINHTQMMEWVMEIIQCFLKSHRKKETDGTHGTIQILGQIGERRCTGTLISTSVIDLILHQPVFPIFRCLKHTLACCPLSHFCYILDKYFRCILLLLPNNIHTTTCTWSMVGILLKHLPRSKTMNSN</sequence>
<keyword evidence="2" id="KW-1185">Reference proteome</keyword>
<comment type="caution">
    <text evidence="1">The sequence shown here is derived from an EMBL/GenBank/DDBJ whole genome shotgun (WGS) entry which is preliminary data.</text>
</comment>
<proteinExistence type="predicted"/>
<name>A0ABN9C255_9NEOB</name>
<dbReference type="EMBL" id="CATNWA010007303">
    <property type="protein sequence ID" value="CAI9553743.1"/>
    <property type="molecule type" value="Genomic_DNA"/>
</dbReference>
<gene>
    <name evidence="1" type="ORF">SPARVUS_LOCUS4092724</name>
</gene>
<feature type="non-terminal residue" evidence="1">
    <location>
        <position position="198"/>
    </location>
</feature>
<organism evidence="1 2">
    <name type="scientific">Staurois parvus</name>
    <dbReference type="NCBI Taxonomy" id="386267"/>
    <lineage>
        <taxon>Eukaryota</taxon>
        <taxon>Metazoa</taxon>
        <taxon>Chordata</taxon>
        <taxon>Craniata</taxon>
        <taxon>Vertebrata</taxon>
        <taxon>Euteleostomi</taxon>
        <taxon>Amphibia</taxon>
        <taxon>Batrachia</taxon>
        <taxon>Anura</taxon>
        <taxon>Neobatrachia</taxon>
        <taxon>Ranoidea</taxon>
        <taxon>Ranidae</taxon>
        <taxon>Staurois</taxon>
    </lineage>
</organism>
<reference evidence="1" key="1">
    <citation type="submission" date="2023-05" db="EMBL/GenBank/DDBJ databases">
        <authorList>
            <person name="Stuckert A."/>
        </authorList>
    </citation>
    <scope>NUCLEOTIDE SEQUENCE</scope>
</reference>